<comment type="caution">
    <text evidence="14">The sequence shown here is derived from an EMBL/GenBank/DDBJ whole genome shotgun (WGS) entry which is preliminary data.</text>
</comment>
<keyword evidence="4 12" id="KW-0547">Nucleotide-binding</keyword>
<dbReference type="GO" id="GO:0003677">
    <property type="term" value="F:DNA binding"/>
    <property type="evidence" value="ECO:0007669"/>
    <property type="project" value="UniProtKB-UniRule"/>
</dbReference>
<evidence type="ECO:0000256" key="10">
    <source>
        <dbReference type="ARBA" id="ARBA00048954"/>
    </source>
</evidence>
<dbReference type="SMART" id="SM00382">
    <property type="entry name" value="AAA"/>
    <property type="match status" value="1"/>
</dbReference>
<dbReference type="CDD" id="cd00984">
    <property type="entry name" value="DnaB_C"/>
    <property type="match status" value="1"/>
</dbReference>
<sequence length="446" mass="50280">MSKKTDALKVPPHDIQAEKSVLGAILIDPAAVHLVIEKLRPEYFYLPEHAQIFSSMLLLFEKQQPIDLVTLQNALKKEGTLKNVGGTAYLSDLINTVPTSAYLEHYGNIVKDNWTKRRLIDMSSRMVEKSFDDKGDIRTLLDSAEIDIFSLSQEHQHSDFIELKEVLAESFERLEEFIKRGVHMRGVATGFKDLDNKLSGLQDSNLIVLAARPGLGKTSFVLNIALHAALKDKMPVGFFSLEMSKEELVDRLLVSQADIDAWRLKTGRLSDEDYKSLTEAMGDLAEAPIFIDDTPGLSILEMRTKARKLKMEKNLKLLIVDYLQLADSGRRFESRVQEVSFVSQGLKNLARELKIPVIAVSQLSRAVEQRGSKKPQLADLRESGAIEQDADVVAFLYLEDESEDLMDQSKRLVKLYIAKHRNGPTGEIDLIFKGDRVKFYSVEKST</sequence>
<dbReference type="PROSITE" id="PS51199">
    <property type="entry name" value="SF4_HELICASE"/>
    <property type="match status" value="1"/>
</dbReference>
<evidence type="ECO:0000256" key="7">
    <source>
        <dbReference type="ARBA" id="ARBA00022840"/>
    </source>
</evidence>
<evidence type="ECO:0000256" key="3">
    <source>
        <dbReference type="ARBA" id="ARBA00022705"/>
    </source>
</evidence>
<evidence type="ECO:0000259" key="13">
    <source>
        <dbReference type="PROSITE" id="PS51199"/>
    </source>
</evidence>
<proteinExistence type="inferred from homology"/>
<comment type="similarity">
    <text evidence="1 12">Belongs to the helicase family. DnaB subfamily.</text>
</comment>
<dbReference type="Proteomes" id="UP000178558">
    <property type="component" value="Unassembled WGS sequence"/>
</dbReference>
<dbReference type="InterPro" id="IPR007694">
    <property type="entry name" value="DNA_helicase_DnaB-like_C"/>
</dbReference>
<dbReference type="PANTHER" id="PTHR30153:SF2">
    <property type="entry name" value="REPLICATIVE DNA HELICASE"/>
    <property type="match status" value="1"/>
</dbReference>
<dbReference type="GO" id="GO:0006269">
    <property type="term" value="P:DNA replication, synthesis of primer"/>
    <property type="evidence" value="ECO:0007669"/>
    <property type="project" value="UniProtKB-UniRule"/>
</dbReference>
<evidence type="ECO:0000256" key="6">
    <source>
        <dbReference type="ARBA" id="ARBA00022806"/>
    </source>
</evidence>
<dbReference type="Gene3D" id="1.10.860.10">
    <property type="entry name" value="DNAb Helicase, Chain A"/>
    <property type="match status" value="1"/>
</dbReference>
<keyword evidence="3 12" id="KW-0235">DNA replication</keyword>
<evidence type="ECO:0000256" key="8">
    <source>
        <dbReference type="ARBA" id="ARBA00023125"/>
    </source>
</evidence>
<dbReference type="InterPro" id="IPR007692">
    <property type="entry name" value="DNA_helicase_DnaB"/>
</dbReference>
<evidence type="ECO:0000313" key="14">
    <source>
        <dbReference type="EMBL" id="OGK50403.1"/>
    </source>
</evidence>
<dbReference type="FunFam" id="1.10.860.10:FF:000001">
    <property type="entry name" value="Replicative DNA helicase"/>
    <property type="match status" value="1"/>
</dbReference>
<dbReference type="InterPro" id="IPR016136">
    <property type="entry name" value="DNA_helicase_N/primase_C"/>
</dbReference>
<dbReference type="GO" id="GO:0016887">
    <property type="term" value="F:ATP hydrolysis activity"/>
    <property type="evidence" value="ECO:0007669"/>
    <property type="project" value="RHEA"/>
</dbReference>
<evidence type="ECO:0000256" key="4">
    <source>
        <dbReference type="ARBA" id="ARBA00022741"/>
    </source>
</evidence>
<comment type="function">
    <text evidence="12">The main replicative DNA helicase, it participates in initiation and elongation during chromosome replication. Travels ahead of the DNA replisome, separating dsDNA into templates for DNA synthesis. A processive ATP-dependent 5'-3' DNA helicase it has DNA-dependent ATPase activity.</text>
</comment>
<dbReference type="Pfam" id="PF00772">
    <property type="entry name" value="DnaB"/>
    <property type="match status" value="1"/>
</dbReference>
<keyword evidence="9" id="KW-0413">Isomerase</keyword>
<keyword evidence="5 12" id="KW-0378">Hydrolase</keyword>
<dbReference type="EC" id="5.6.2.3" evidence="11 12"/>
<evidence type="ECO:0000256" key="12">
    <source>
        <dbReference type="RuleBase" id="RU362085"/>
    </source>
</evidence>
<dbReference type="InterPro" id="IPR003593">
    <property type="entry name" value="AAA+_ATPase"/>
</dbReference>
<name>A0A1F7J464_9BACT</name>
<dbReference type="Gene3D" id="3.40.50.300">
    <property type="entry name" value="P-loop containing nucleotide triphosphate hydrolases"/>
    <property type="match status" value="1"/>
</dbReference>
<dbReference type="Pfam" id="PF03796">
    <property type="entry name" value="DnaB_C"/>
    <property type="match status" value="1"/>
</dbReference>
<organism evidence="14 15">
    <name type="scientific">Candidatus Roizmanbacteria bacterium RIFCSPLOWO2_01_FULL_40_42</name>
    <dbReference type="NCBI Taxonomy" id="1802066"/>
    <lineage>
        <taxon>Bacteria</taxon>
        <taxon>Candidatus Roizmaniibacteriota</taxon>
    </lineage>
</organism>
<accession>A0A1F7J464</accession>
<dbReference type="EMBL" id="MGAQ01000017">
    <property type="protein sequence ID" value="OGK50403.1"/>
    <property type="molecule type" value="Genomic_DNA"/>
</dbReference>
<dbReference type="InterPro" id="IPR036185">
    <property type="entry name" value="DNA_heli_DnaB-like_N_sf"/>
</dbReference>
<keyword evidence="6 12" id="KW-0347">Helicase</keyword>
<dbReference type="SUPFAM" id="SSF48024">
    <property type="entry name" value="N-terminal domain of DnaB helicase"/>
    <property type="match status" value="1"/>
</dbReference>
<evidence type="ECO:0000313" key="15">
    <source>
        <dbReference type="Proteomes" id="UP000178558"/>
    </source>
</evidence>
<dbReference type="SUPFAM" id="SSF52540">
    <property type="entry name" value="P-loop containing nucleoside triphosphate hydrolases"/>
    <property type="match status" value="1"/>
</dbReference>
<evidence type="ECO:0000256" key="2">
    <source>
        <dbReference type="ARBA" id="ARBA00022515"/>
    </source>
</evidence>
<dbReference type="InterPro" id="IPR007693">
    <property type="entry name" value="DNA_helicase_DnaB-like_N"/>
</dbReference>
<keyword evidence="8 12" id="KW-0238">DNA-binding</keyword>
<feature type="domain" description="SF4 helicase" evidence="13">
    <location>
        <begin position="180"/>
        <end position="446"/>
    </location>
</feature>
<evidence type="ECO:0000256" key="9">
    <source>
        <dbReference type="ARBA" id="ARBA00023235"/>
    </source>
</evidence>
<dbReference type="PANTHER" id="PTHR30153">
    <property type="entry name" value="REPLICATIVE DNA HELICASE DNAB"/>
    <property type="match status" value="1"/>
</dbReference>
<dbReference type="NCBIfam" id="TIGR00665">
    <property type="entry name" value="DnaB"/>
    <property type="match status" value="1"/>
</dbReference>
<evidence type="ECO:0000256" key="1">
    <source>
        <dbReference type="ARBA" id="ARBA00008428"/>
    </source>
</evidence>
<gene>
    <name evidence="14" type="ORF">A3B50_04600</name>
</gene>
<comment type="catalytic activity">
    <reaction evidence="10 12">
        <text>ATP + H2O = ADP + phosphate + H(+)</text>
        <dbReference type="Rhea" id="RHEA:13065"/>
        <dbReference type="ChEBI" id="CHEBI:15377"/>
        <dbReference type="ChEBI" id="CHEBI:15378"/>
        <dbReference type="ChEBI" id="CHEBI:30616"/>
        <dbReference type="ChEBI" id="CHEBI:43474"/>
        <dbReference type="ChEBI" id="CHEBI:456216"/>
        <dbReference type="EC" id="5.6.2.3"/>
    </reaction>
</comment>
<protein>
    <recommendedName>
        <fullName evidence="11 12">Replicative DNA helicase</fullName>
        <ecNumber evidence="11 12">5.6.2.3</ecNumber>
    </recommendedName>
</protein>
<dbReference type="GO" id="GO:0005829">
    <property type="term" value="C:cytosol"/>
    <property type="evidence" value="ECO:0007669"/>
    <property type="project" value="TreeGrafter"/>
</dbReference>
<dbReference type="AlphaFoldDB" id="A0A1F7J464"/>
<dbReference type="GO" id="GO:0005524">
    <property type="term" value="F:ATP binding"/>
    <property type="evidence" value="ECO:0007669"/>
    <property type="project" value="UniProtKB-UniRule"/>
</dbReference>
<keyword evidence="7 12" id="KW-0067">ATP-binding</keyword>
<evidence type="ECO:0000256" key="5">
    <source>
        <dbReference type="ARBA" id="ARBA00022801"/>
    </source>
</evidence>
<keyword evidence="2 12" id="KW-0639">Primosome</keyword>
<dbReference type="InterPro" id="IPR027417">
    <property type="entry name" value="P-loop_NTPase"/>
</dbReference>
<evidence type="ECO:0000256" key="11">
    <source>
        <dbReference type="NCBIfam" id="TIGR00665"/>
    </source>
</evidence>
<dbReference type="GO" id="GO:0043139">
    <property type="term" value="F:5'-3' DNA helicase activity"/>
    <property type="evidence" value="ECO:0007669"/>
    <property type="project" value="UniProtKB-EC"/>
</dbReference>
<reference evidence="14 15" key="1">
    <citation type="journal article" date="2016" name="Nat. Commun.">
        <title>Thousands of microbial genomes shed light on interconnected biogeochemical processes in an aquifer system.</title>
        <authorList>
            <person name="Anantharaman K."/>
            <person name="Brown C.T."/>
            <person name="Hug L.A."/>
            <person name="Sharon I."/>
            <person name="Castelle C.J."/>
            <person name="Probst A.J."/>
            <person name="Thomas B.C."/>
            <person name="Singh A."/>
            <person name="Wilkins M.J."/>
            <person name="Karaoz U."/>
            <person name="Brodie E.L."/>
            <person name="Williams K.H."/>
            <person name="Hubbard S.S."/>
            <person name="Banfield J.F."/>
        </authorList>
    </citation>
    <scope>NUCLEOTIDE SEQUENCE [LARGE SCALE GENOMIC DNA]</scope>
</reference>
<dbReference type="GO" id="GO:1990077">
    <property type="term" value="C:primosome complex"/>
    <property type="evidence" value="ECO:0007669"/>
    <property type="project" value="UniProtKB-UniRule"/>
</dbReference>